<dbReference type="SUPFAM" id="SSF50978">
    <property type="entry name" value="WD40 repeat-like"/>
    <property type="match status" value="1"/>
</dbReference>
<evidence type="ECO:0000313" key="4">
    <source>
        <dbReference type="Proteomes" id="UP001221686"/>
    </source>
</evidence>
<dbReference type="Pfam" id="PF00400">
    <property type="entry name" value="WD40"/>
    <property type="match status" value="2"/>
</dbReference>
<dbReference type="InterPro" id="IPR001646">
    <property type="entry name" value="5peptide_repeat"/>
</dbReference>
<dbReference type="InterPro" id="IPR015943">
    <property type="entry name" value="WD40/YVTN_repeat-like_dom_sf"/>
</dbReference>
<dbReference type="PANTHER" id="PTHR14136:SF17">
    <property type="entry name" value="BTB_POZ DOMAIN-CONTAINING PROTEIN KCTD9"/>
    <property type="match status" value="1"/>
</dbReference>
<dbReference type="InterPro" id="IPR003010">
    <property type="entry name" value="C-N_Hydrolase"/>
</dbReference>
<keyword evidence="1" id="KW-0853">WD repeat</keyword>
<reference evidence="3 4" key="1">
    <citation type="submission" date="2022-11" db="EMBL/GenBank/DDBJ databases">
        <title>Minimal conservation of predation-associated metabolite biosynthetic gene clusters underscores biosynthetic potential of Myxococcota including descriptions for ten novel species: Archangium lansinium sp. nov., Myxococcus landrumus sp. nov., Nannocystis bai.</title>
        <authorList>
            <person name="Ahearne A."/>
            <person name="Stevens C."/>
            <person name="Dowd S."/>
        </authorList>
    </citation>
    <scope>NUCLEOTIDE SEQUENCE [LARGE SCALE GENOMIC DNA]</scope>
    <source>
        <strain evidence="3 4">BB15-2</strain>
    </source>
</reference>
<dbReference type="PROSITE" id="PS50294">
    <property type="entry name" value="WD_REPEATS_REGION"/>
    <property type="match status" value="1"/>
</dbReference>
<evidence type="ECO:0000259" key="2">
    <source>
        <dbReference type="PROSITE" id="PS50263"/>
    </source>
</evidence>
<dbReference type="SUPFAM" id="SSF56317">
    <property type="entry name" value="Carbon-nitrogen hydrolase"/>
    <property type="match status" value="1"/>
</dbReference>
<evidence type="ECO:0000313" key="3">
    <source>
        <dbReference type="EMBL" id="MDC0716138.1"/>
    </source>
</evidence>
<feature type="repeat" description="WD" evidence="1">
    <location>
        <begin position="1193"/>
        <end position="1219"/>
    </location>
</feature>
<dbReference type="RefSeq" id="WP_272084586.1">
    <property type="nucleotide sequence ID" value="NZ_JAQNDL010000001.1"/>
</dbReference>
<dbReference type="PROSITE" id="PS50263">
    <property type="entry name" value="CN_HYDROLASE"/>
    <property type="match status" value="1"/>
</dbReference>
<gene>
    <name evidence="3" type="ORF">POL25_04485</name>
</gene>
<dbReference type="InterPro" id="IPR011044">
    <property type="entry name" value="Quino_amine_DH_bsu"/>
</dbReference>
<dbReference type="SMART" id="SM00320">
    <property type="entry name" value="WD40"/>
    <property type="match status" value="3"/>
</dbReference>
<accession>A0ABT5DR95</accession>
<comment type="caution">
    <text evidence="3">The sequence shown here is derived from an EMBL/GenBank/DDBJ whole genome shotgun (WGS) entry which is preliminary data.</text>
</comment>
<evidence type="ECO:0000256" key="1">
    <source>
        <dbReference type="PROSITE-ProRule" id="PRU00221"/>
    </source>
</evidence>
<dbReference type="PROSITE" id="PS50082">
    <property type="entry name" value="WD_REPEATS_2"/>
    <property type="match status" value="2"/>
</dbReference>
<feature type="repeat" description="WD" evidence="1">
    <location>
        <begin position="1228"/>
        <end position="1269"/>
    </location>
</feature>
<proteinExistence type="predicted"/>
<feature type="domain" description="CN hydrolase" evidence="2">
    <location>
        <begin position="51"/>
        <end position="295"/>
    </location>
</feature>
<dbReference type="Gene3D" id="3.60.110.10">
    <property type="entry name" value="Carbon-nitrogen hydrolase"/>
    <property type="match status" value="1"/>
</dbReference>
<dbReference type="SUPFAM" id="SSF50969">
    <property type="entry name" value="YVTN repeat-like/Quinoprotein amine dehydrogenase"/>
    <property type="match status" value="1"/>
</dbReference>
<name>A0ABT5DR95_9BACT</name>
<dbReference type="Pfam" id="PF00805">
    <property type="entry name" value="Pentapeptide"/>
    <property type="match status" value="2"/>
</dbReference>
<dbReference type="InterPro" id="IPR001680">
    <property type="entry name" value="WD40_rpt"/>
</dbReference>
<organism evidence="3 4">
    <name type="scientific">Nannocystis bainbridge</name>
    <dbReference type="NCBI Taxonomy" id="2995303"/>
    <lineage>
        <taxon>Bacteria</taxon>
        <taxon>Pseudomonadati</taxon>
        <taxon>Myxococcota</taxon>
        <taxon>Polyangia</taxon>
        <taxon>Nannocystales</taxon>
        <taxon>Nannocystaceae</taxon>
        <taxon>Nannocystis</taxon>
    </lineage>
</organism>
<dbReference type="SUPFAM" id="SSF141571">
    <property type="entry name" value="Pentapeptide repeat-like"/>
    <property type="match status" value="1"/>
</dbReference>
<dbReference type="InterPro" id="IPR036322">
    <property type="entry name" value="WD40_repeat_dom_sf"/>
</dbReference>
<dbReference type="EMBL" id="JAQNDL010000001">
    <property type="protein sequence ID" value="MDC0716138.1"/>
    <property type="molecule type" value="Genomic_DNA"/>
</dbReference>
<dbReference type="PANTHER" id="PTHR14136">
    <property type="entry name" value="BTB_POZ DOMAIN-CONTAINING PROTEIN KCTD9"/>
    <property type="match status" value="1"/>
</dbReference>
<dbReference type="InterPro" id="IPR036526">
    <property type="entry name" value="C-N_Hydrolase_sf"/>
</dbReference>
<dbReference type="Gene3D" id="2.130.10.10">
    <property type="entry name" value="YVTN repeat-like/Quinoprotein amine dehydrogenase"/>
    <property type="match status" value="1"/>
</dbReference>
<keyword evidence="4" id="KW-1185">Reference proteome</keyword>
<protein>
    <submittedName>
        <fullName evidence="3">Pentapeptide repeat-containing protein</fullName>
    </submittedName>
</protein>
<dbReference type="Proteomes" id="UP001221686">
    <property type="component" value="Unassembled WGS sequence"/>
</dbReference>
<dbReference type="Gene3D" id="2.160.20.80">
    <property type="entry name" value="E3 ubiquitin-protein ligase SopA"/>
    <property type="match status" value="1"/>
</dbReference>
<dbReference type="InterPro" id="IPR051082">
    <property type="entry name" value="Pentapeptide-BTB/POZ_domain"/>
</dbReference>
<sequence length="1875" mass="205301">MRERKARVAVVQLAGRLAFEAPGHDFLSEPIDRCILGEMCERLSPDSTLLGPLARLQRDVTRAYCDALLPKLKAVVEFCGALDVDLIVFSEYVIPGQLMPRLVTLAQAARCTLVAGTHLVTAQLLRDPAYRECFADVPPTNRAIAPFIKPQGHVQYQDKLWRSQWETVLDTGSEIRPCVVPLRGGDSMTVGVAICIDFLRHRDDAAAEKHQKLYDCDLIAVPSYTSKDTAPLFAHNADDIYRHFHRPVAYANHASLGGTNVFCFGAGDGRSLLPGSRLSPMPAETEAVCVVDLSLEHPAATRPNTYLSHVPSELVTYSLILPEAGDRQLASVARSLLATPNVFAFHDERERQQAELALACKRYTTVPQVAQRWRILAKGAQGEHGLARLRMLARDVWLPDTVSSADDMERQLALGVLHTLRRFVDRVGVDADERMAIERARDELQHACSQRRWTLEPDPNDRIAAAVTSTLFEEPAPTLSRPAIDANGEVDAWAAERPPPTNLERRGFRLWPARALLTARATTANSEAPERDLGALVGSRDDLEIAATFLALRRSCPAWVGWSPGGVPVLVVPPHHVVFVTPVLPDASDLREARTVACHLLPVVLLSGEGSQITRILDHDVVPLDRAIQQLAALAPRLRELSDFVYSPVGLRFVDPACHMSGEDMSGLAALDRWHTHGGETAVLRGRLFDGRTTLVRAWLARLAQQALISDGAPVFYHDCARSSELGFHDLLADLDPVERAAVRLAVRSGNCLLVLDGLDHRALRGTRMRLAPHVSDASRIMLVTCRQETLAGATVIELLPAGKHEQAVLIRQYGPKDRPAAGTPRGFIALPQGESPEPPAEALEFYLDRHARLIDPVAPEAFIRSLEHLAFAMWTPFPRTSTHSAGWVPIERFVRTHAERSSQEGYWPRLDGLATLTQSLVASAQASPQPGDASEVHDWLSMQLAMRGSLIRDDPFVSPGPPTFYTLAWDPAAEYLLARHIVRALVGGDAAVLEILPLYNHAVHHAVRLSAWPQAQARLVDLLCTGLSPTQAANALLLVAADPSIGSTRERPWKLPGADLRAVHIDCLRLHHADLTGARLCGCYLRNSLFCGADLSGADLHDCDLTGADFTDAVAVDADFSGAELDRVVFRATDLRGADLSRTRAATTAPDLEGAVTEGLRIVDVAWASEHTDASAIAYDELTLAPPPQRQVSALAWSPDGHRLAVGYASGLVEVWSVGPLRCMMRWRDQSSSVRALSFSPMGDRLAVAGDDPVVSVWSLTDLSRSVALTHPAPPITGLWWEDSDTLWTFSEHPRRWCPADGILLEVLAWVPRCFEGRLVDGGRALVTVAGSIPPTLPHRQPRLTVYDRASQRLTAEHAGGVLGLTSLAPSGRSLIVVTDHKVMLRAIDEPTTTPARELLSPRFRAHPFGDLPRTGWSHDGSLFLFLSGHSLGTVVCIDTGEFALRSFPLPFATRAEALLVSPRGRRLALVLQGGVRVLDLDTTCSHSPQYPLPAEQSPQHIEWTSRGLLLRSRQFIEELDLEAGTRISRYRQVEHDPCDHNPGEDAAARQRVYRRDGVFVIECDEQKRLIVLDEVPMPPVRAEYDGESRWWFTPDGEHVLIQQPHRLNETRTDIWCTRTGRHRLHFLAPDGGAFIVLNGDGMWVFGGHPGSLILFDAPRRALLRVELHTRVCAAPDAEDLVGIDAHSGAVVRPDLAALCGRVRAQLVDSRHDLAPEDLPCVWQHEGAKGATHCAFSAARDLFAVSAWGVLELRRRSDGELLGALSTGLDQGPVVFSPDARHLACGSGAWVQIWRVDACELAATIFRHRSGALFLADGHYQPLREPYVPAPGIDGFYGRHGAKLVPLSGAGGLAADDLLATFLRDLRGPADTVA</sequence>